<dbReference type="InterPro" id="IPR005288">
    <property type="entry name" value="NadB"/>
</dbReference>
<dbReference type="InterPro" id="IPR036188">
    <property type="entry name" value="FAD/NAD-bd_sf"/>
</dbReference>
<dbReference type="GO" id="GO:0009435">
    <property type="term" value="P:NAD+ biosynthetic process"/>
    <property type="evidence" value="ECO:0007669"/>
    <property type="project" value="InterPro"/>
</dbReference>
<evidence type="ECO:0000313" key="1">
    <source>
        <dbReference type="EMBL" id="EPY06725.1"/>
    </source>
</evidence>
<protein>
    <submittedName>
        <fullName evidence="1">Fad dependent oxidoreductase</fullName>
    </submittedName>
</protein>
<accession>S9U887</accession>
<dbReference type="GO" id="GO:0008734">
    <property type="term" value="F:L-aspartate oxidase activity"/>
    <property type="evidence" value="ECO:0007669"/>
    <property type="project" value="InterPro"/>
</dbReference>
<comment type="caution">
    <text evidence="1">The sequence shown here is derived from an EMBL/GenBank/DDBJ whole genome shotgun (WGS) entry which is preliminary data.</text>
</comment>
<dbReference type="Proteomes" id="UP000015344">
    <property type="component" value="Unassembled WGS sequence"/>
</dbReference>
<name>S9U887_PAEAL</name>
<organism evidence="1 2">
    <name type="scientific">Paenibacillus alvei TS-15</name>
    <dbReference type="NCBI Taxonomy" id="1117108"/>
    <lineage>
        <taxon>Bacteria</taxon>
        <taxon>Bacillati</taxon>
        <taxon>Bacillota</taxon>
        <taxon>Bacilli</taxon>
        <taxon>Bacillales</taxon>
        <taxon>Paenibacillaceae</taxon>
        <taxon>Paenibacillus</taxon>
    </lineage>
</organism>
<dbReference type="Gene3D" id="3.50.50.60">
    <property type="entry name" value="FAD/NAD(P)-binding domain"/>
    <property type="match status" value="1"/>
</dbReference>
<dbReference type="PATRIC" id="fig|1117108.3.peg.2907"/>
<dbReference type="SUPFAM" id="SSF51905">
    <property type="entry name" value="FAD/NAD(P)-binding domain"/>
    <property type="match status" value="1"/>
</dbReference>
<dbReference type="Pfam" id="PF12831">
    <property type="entry name" value="FAD_oxidored"/>
    <property type="match status" value="1"/>
</dbReference>
<dbReference type="AlphaFoldDB" id="S9U887"/>
<gene>
    <name evidence="1" type="ORF">PAALTS15_14017</name>
</gene>
<reference evidence="1 2" key="1">
    <citation type="submission" date="2013-05" db="EMBL/GenBank/DDBJ databases">
        <authorList>
            <person name="Strain E.A."/>
            <person name="Brown E."/>
            <person name="Allard M.W."/>
            <person name="Luo Y.L."/>
        </authorList>
    </citation>
    <scope>NUCLEOTIDE SEQUENCE [LARGE SCALE GENOMIC DNA]</scope>
    <source>
        <strain evidence="1 2">TS-15</strain>
    </source>
</reference>
<dbReference type="PANTHER" id="PTHR42716">
    <property type="entry name" value="L-ASPARTATE OXIDASE"/>
    <property type="match status" value="1"/>
</dbReference>
<dbReference type="eggNOG" id="COG1053">
    <property type="taxonomic scope" value="Bacteria"/>
</dbReference>
<evidence type="ECO:0000313" key="2">
    <source>
        <dbReference type="Proteomes" id="UP000015344"/>
    </source>
</evidence>
<dbReference type="PANTHER" id="PTHR42716:SF1">
    <property type="entry name" value="SLL0471 PROTEIN"/>
    <property type="match status" value="1"/>
</dbReference>
<proteinExistence type="predicted"/>
<sequence>MGGTFMNTRKADVVIIGGGLGGTLAAWTLANRGLKVIMTEETDWIGGQLTSQAVPPDEHPWIEQIGCTAAYRAFRNQIRSYYAALVKPELLQDRDAYDNTFNPGNGWVSRLCHEPNVAHDLLQAWLCPHVEEGRLHILYHTVPLEAHSQGDAVQDITVLNRITGEKTVLTGKYYVDATECGDVLPLAGVEYIVGAESQQLTGEPHALPEADPTDLQAFTVVMSLEKLDARAAERNEPIAKPASYDWWRSFHHEGSPYPLLSWWDTKPNATHELRKFICLPDGIDPLPLWTYRRTVDASQFRDGHYEGDLSLINWPQNDYSIASPVEMSYEERDAIVEEAKQLSLSLLYWLQTEAPREDGGVGYPEFQLYRPSVGTDDGLAKSAYIRESRRIQALYTITEYDVSKELRKGLGLGIRRYEDSVGVGHYSMDLHTTTKTGRSCYIPTLPYEIPLGSLIPKRVTNVLPACKNIGTTQLTNGCYRLHPTEWNIGESVGHLIAYSIEQEIIPRKVYEDKHHLSAYQAELDGAGVQRSWPFDGTEIA</sequence>
<dbReference type="EMBL" id="ATMT01000053">
    <property type="protein sequence ID" value="EPY06725.1"/>
    <property type="molecule type" value="Genomic_DNA"/>
</dbReference>